<feature type="domain" description="EGF-like" evidence="2">
    <location>
        <begin position="68"/>
        <end position="108"/>
    </location>
</feature>
<evidence type="ECO:0000313" key="4">
    <source>
        <dbReference type="Proteomes" id="UP000275408"/>
    </source>
</evidence>
<name>A0A3M6TP27_POCDA</name>
<dbReference type="Proteomes" id="UP000275408">
    <property type="component" value="Unassembled WGS sequence"/>
</dbReference>
<evidence type="ECO:0000313" key="3">
    <source>
        <dbReference type="EMBL" id="RMX43071.1"/>
    </source>
</evidence>
<dbReference type="Gene3D" id="2.10.25.10">
    <property type="entry name" value="Laminin"/>
    <property type="match status" value="1"/>
</dbReference>
<proteinExistence type="predicted"/>
<keyword evidence="4" id="KW-1185">Reference proteome</keyword>
<dbReference type="PROSITE" id="PS50026">
    <property type="entry name" value="EGF_3"/>
    <property type="match status" value="1"/>
</dbReference>
<dbReference type="InterPro" id="IPR000742">
    <property type="entry name" value="EGF"/>
</dbReference>
<keyword evidence="1" id="KW-0245">EGF-like domain</keyword>
<gene>
    <name evidence="3" type="ORF">pdam_00015286</name>
</gene>
<keyword evidence="1" id="KW-1015">Disulfide bond</keyword>
<comment type="caution">
    <text evidence="3">The sequence shown here is derived from an EMBL/GenBank/DDBJ whole genome shotgun (WGS) entry which is preliminary data.</text>
</comment>
<protein>
    <recommendedName>
        <fullName evidence="2">EGF-like domain-containing protein</fullName>
    </recommendedName>
</protein>
<comment type="caution">
    <text evidence="1">Lacks conserved residue(s) required for the propagation of feature annotation.</text>
</comment>
<dbReference type="EMBL" id="RCHS01003245">
    <property type="protein sequence ID" value="RMX43071.1"/>
    <property type="molecule type" value="Genomic_DNA"/>
</dbReference>
<dbReference type="SUPFAM" id="SSF57196">
    <property type="entry name" value="EGF/Laminin"/>
    <property type="match status" value="1"/>
</dbReference>
<dbReference type="OrthoDB" id="5947362at2759"/>
<sequence>MESHSTETPEDCQDLCLITPHCFSINVAIHSNSENRRLCQLLSTNKEGKSEHFGPSNYFNHFTTVSGKLFICKDSFVLIPPRGTCHQHSTSSNFTCECAPGLEGQFCEIGGTGWVKLNVRGPVCIGAKGDAFGRVSPQFVGYVAAIKLVHVSGLLYNSRNSPGAKWGHARNNKLGILITDDQNQVKLPENFTGPQFYTMAGNTASSPELVFPNFTTPQIVSTDLELRLWYLEDHNDISEADNRGESCADVFMFYV</sequence>
<feature type="disulfide bond" evidence="1">
    <location>
        <begin position="98"/>
        <end position="107"/>
    </location>
</feature>
<organism evidence="3 4">
    <name type="scientific">Pocillopora damicornis</name>
    <name type="common">Cauliflower coral</name>
    <name type="synonym">Millepora damicornis</name>
    <dbReference type="NCBI Taxonomy" id="46731"/>
    <lineage>
        <taxon>Eukaryota</taxon>
        <taxon>Metazoa</taxon>
        <taxon>Cnidaria</taxon>
        <taxon>Anthozoa</taxon>
        <taxon>Hexacorallia</taxon>
        <taxon>Scleractinia</taxon>
        <taxon>Astrocoeniina</taxon>
        <taxon>Pocilloporidae</taxon>
        <taxon>Pocillopora</taxon>
    </lineage>
</organism>
<dbReference type="AlphaFoldDB" id="A0A3M6TP27"/>
<evidence type="ECO:0000259" key="2">
    <source>
        <dbReference type="PROSITE" id="PS50026"/>
    </source>
</evidence>
<dbReference type="PROSITE" id="PS00022">
    <property type="entry name" value="EGF_1"/>
    <property type="match status" value="1"/>
</dbReference>
<reference evidence="3 4" key="1">
    <citation type="journal article" date="2018" name="Sci. Rep.">
        <title>Comparative analysis of the Pocillopora damicornis genome highlights role of immune system in coral evolution.</title>
        <authorList>
            <person name="Cunning R."/>
            <person name="Bay R.A."/>
            <person name="Gillette P."/>
            <person name="Baker A.C."/>
            <person name="Traylor-Knowles N."/>
        </authorList>
    </citation>
    <scope>NUCLEOTIDE SEQUENCE [LARGE SCALE GENOMIC DNA]</scope>
    <source>
        <strain evidence="3">RSMAS</strain>
        <tissue evidence="3">Whole animal</tissue>
    </source>
</reference>
<accession>A0A3M6TP27</accession>
<evidence type="ECO:0000256" key="1">
    <source>
        <dbReference type="PROSITE-ProRule" id="PRU00076"/>
    </source>
</evidence>